<accession>A0AAW1MDW4</accession>
<dbReference type="Proteomes" id="UP001458880">
    <property type="component" value="Unassembled WGS sequence"/>
</dbReference>
<evidence type="ECO:0000313" key="1">
    <source>
        <dbReference type="EMBL" id="KAK9744207.1"/>
    </source>
</evidence>
<sequence>MSDIDSEQEGYPAILEKSQIAAMKQKKTAALAEIVKEHVTLFGNEMEMKDFMKKVKNMKTRLKNKTDKNKTGNSYGCRRKCCTKSSPSSIEEWTKERKYALYEREEWDIKLEKLKSFSRQNGTS</sequence>
<reference evidence="1 2" key="1">
    <citation type="journal article" date="2024" name="BMC Genomics">
        <title>De novo assembly and annotation of Popillia japonica's genome with initial clues to its potential as an invasive pest.</title>
        <authorList>
            <person name="Cucini C."/>
            <person name="Boschi S."/>
            <person name="Funari R."/>
            <person name="Cardaioli E."/>
            <person name="Iannotti N."/>
            <person name="Marturano G."/>
            <person name="Paoli F."/>
            <person name="Bruttini M."/>
            <person name="Carapelli A."/>
            <person name="Frati F."/>
            <person name="Nardi F."/>
        </authorList>
    </citation>
    <scope>NUCLEOTIDE SEQUENCE [LARGE SCALE GENOMIC DNA]</scope>
    <source>
        <strain evidence="1">DMR45628</strain>
    </source>
</reference>
<comment type="caution">
    <text evidence="1">The sequence shown here is derived from an EMBL/GenBank/DDBJ whole genome shotgun (WGS) entry which is preliminary data.</text>
</comment>
<name>A0AAW1MDW4_POPJA</name>
<dbReference type="EMBL" id="JASPKY010000061">
    <property type="protein sequence ID" value="KAK9744207.1"/>
    <property type="molecule type" value="Genomic_DNA"/>
</dbReference>
<proteinExistence type="predicted"/>
<evidence type="ECO:0000313" key="2">
    <source>
        <dbReference type="Proteomes" id="UP001458880"/>
    </source>
</evidence>
<keyword evidence="2" id="KW-1185">Reference proteome</keyword>
<gene>
    <name evidence="1" type="ORF">QE152_g8029</name>
</gene>
<protein>
    <submittedName>
        <fullName evidence="1">Uncharacterized protein</fullName>
    </submittedName>
</protein>
<organism evidence="1 2">
    <name type="scientific">Popillia japonica</name>
    <name type="common">Japanese beetle</name>
    <dbReference type="NCBI Taxonomy" id="7064"/>
    <lineage>
        <taxon>Eukaryota</taxon>
        <taxon>Metazoa</taxon>
        <taxon>Ecdysozoa</taxon>
        <taxon>Arthropoda</taxon>
        <taxon>Hexapoda</taxon>
        <taxon>Insecta</taxon>
        <taxon>Pterygota</taxon>
        <taxon>Neoptera</taxon>
        <taxon>Endopterygota</taxon>
        <taxon>Coleoptera</taxon>
        <taxon>Polyphaga</taxon>
        <taxon>Scarabaeiformia</taxon>
        <taxon>Scarabaeidae</taxon>
        <taxon>Rutelinae</taxon>
        <taxon>Popillia</taxon>
    </lineage>
</organism>
<dbReference type="AlphaFoldDB" id="A0AAW1MDW4"/>